<dbReference type="AlphaFoldDB" id="A0A433JW32"/>
<keyword evidence="5 7" id="KW-0472">Membrane</keyword>
<dbReference type="InterPro" id="IPR007267">
    <property type="entry name" value="GtrA_DPMS_TM"/>
</dbReference>
<evidence type="ECO:0000256" key="4">
    <source>
        <dbReference type="ARBA" id="ARBA00022989"/>
    </source>
</evidence>
<accession>A0A433JW32</accession>
<evidence type="ECO:0000313" key="9">
    <source>
        <dbReference type="EMBL" id="RUR03198.1"/>
    </source>
</evidence>
<organism evidence="9 10">
    <name type="scientific">Labedella endophytica</name>
    <dbReference type="NCBI Taxonomy" id="1523160"/>
    <lineage>
        <taxon>Bacteria</taxon>
        <taxon>Bacillati</taxon>
        <taxon>Actinomycetota</taxon>
        <taxon>Actinomycetes</taxon>
        <taxon>Micrococcales</taxon>
        <taxon>Microbacteriaceae</taxon>
        <taxon>Labedella</taxon>
    </lineage>
</organism>
<comment type="similarity">
    <text evidence="2">Belongs to the GtrA family.</text>
</comment>
<evidence type="ECO:0000256" key="7">
    <source>
        <dbReference type="SAM" id="Phobius"/>
    </source>
</evidence>
<dbReference type="Proteomes" id="UP000274909">
    <property type="component" value="Unassembled WGS sequence"/>
</dbReference>
<protein>
    <submittedName>
        <fullName evidence="9">GtrA family protein</fullName>
    </submittedName>
</protein>
<feature type="transmembrane region" description="Helical" evidence="7">
    <location>
        <begin position="12"/>
        <end position="34"/>
    </location>
</feature>
<evidence type="ECO:0000313" key="10">
    <source>
        <dbReference type="Proteomes" id="UP000274909"/>
    </source>
</evidence>
<dbReference type="InterPro" id="IPR051401">
    <property type="entry name" value="GtrA_CellWall_Glycosyl"/>
</dbReference>
<name>A0A433JW32_9MICO</name>
<feature type="transmembrane region" description="Helical" evidence="7">
    <location>
        <begin position="81"/>
        <end position="104"/>
    </location>
</feature>
<evidence type="ECO:0000259" key="8">
    <source>
        <dbReference type="Pfam" id="PF04138"/>
    </source>
</evidence>
<keyword evidence="4 7" id="KW-1133">Transmembrane helix</keyword>
<keyword evidence="3 7" id="KW-0812">Transmembrane</keyword>
<comment type="caution">
    <text evidence="9">The sequence shown here is derived from an EMBL/GenBank/DDBJ whole genome shotgun (WGS) entry which is preliminary data.</text>
</comment>
<evidence type="ECO:0000256" key="1">
    <source>
        <dbReference type="ARBA" id="ARBA00004141"/>
    </source>
</evidence>
<evidence type="ECO:0000256" key="2">
    <source>
        <dbReference type="ARBA" id="ARBA00009399"/>
    </source>
</evidence>
<dbReference type="PANTHER" id="PTHR38459">
    <property type="entry name" value="PROPHAGE BACTOPRENOL-LINKED GLUCOSE TRANSLOCASE HOMOLOG"/>
    <property type="match status" value="1"/>
</dbReference>
<sequence length="241" mass="25499">MARLLARWKATIASLATFGGVGAIAFVVDLGVYNVLRATVLEGSPIWSKVASVAVATVVAWIGNRLLTFRATRGGNVAREAFLFAVMNVGGLLIAAACLFVSHYVLGFTSQLADNIAGNGVGLVLGTAFRYIGYRYIVFRPARTVGDNPSDVKPPTDIEPDPGRTRTTPRTGDAQWRDVTEAGGGTRIRPPRPSASHVNAPLSPRATLHPAPLDSAPLDSAPLRPAPLDTAPLHTDTRGIR</sequence>
<feature type="transmembrane region" description="Helical" evidence="7">
    <location>
        <begin position="46"/>
        <end position="69"/>
    </location>
</feature>
<keyword evidence="10" id="KW-1185">Reference proteome</keyword>
<gene>
    <name evidence="9" type="ORF">ELQ94_01180</name>
</gene>
<dbReference type="PANTHER" id="PTHR38459:SF1">
    <property type="entry name" value="PROPHAGE BACTOPRENOL-LINKED GLUCOSE TRANSLOCASE HOMOLOG"/>
    <property type="match status" value="1"/>
</dbReference>
<reference evidence="9 10" key="1">
    <citation type="submission" date="2018-12" db="EMBL/GenBank/DDBJ databases">
        <authorList>
            <person name="Li F."/>
        </authorList>
    </citation>
    <scope>NUCLEOTIDE SEQUENCE [LARGE SCALE GENOMIC DNA]</scope>
    <source>
        <strain evidence="9 10">EGI 6500705</strain>
    </source>
</reference>
<dbReference type="RefSeq" id="WP_127046358.1">
    <property type="nucleotide sequence ID" value="NZ_RZGZ01000001.1"/>
</dbReference>
<proteinExistence type="inferred from homology"/>
<comment type="subcellular location">
    <subcellularLocation>
        <location evidence="1">Membrane</location>
        <topology evidence="1">Multi-pass membrane protein</topology>
    </subcellularLocation>
</comment>
<dbReference type="GO" id="GO:0000271">
    <property type="term" value="P:polysaccharide biosynthetic process"/>
    <property type="evidence" value="ECO:0007669"/>
    <property type="project" value="InterPro"/>
</dbReference>
<feature type="region of interest" description="Disordered" evidence="6">
    <location>
        <begin position="148"/>
        <end position="241"/>
    </location>
</feature>
<feature type="domain" description="GtrA/DPMS transmembrane" evidence="8">
    <location>
        <begin position="18"/>
        <end position="139"/>
    </location>
</feature>
<evidence type="ECO:0000256" key="3">
    <source>
        <dbReference type="ARBA" id="ARBA00022692"/>
    </source>
</evidence>
<evidence type="ECO:0000256" key="6">
    <source>
        <dbReference type="SAM" id="MobiDB-lite"/>
    </source>
</evidence>
<dbReference type="EMBL" id="RZGZ01000001">
    <property type="protein sequence ID" value="RUR03198.1"/>
    <property type="molecule type" value="Genomic_DNA"/>
</dbReference>
<dbReference type="Pfam" id="PF04138">
    <property type="entry name" value="GtrA_DPMS_TM"/>
    <property type="match status" value="1"/>
</dbReference>
<feature type="transmembrane region" description="Helical" evidence="7">
    <location>
        <begin position="116"/>
        <end position="133"/>
    </location>
</feature>
<dbReference type="OrthoDB" id="9807815at2"/>
<evidence type="ECO:0000256" key="5">
    <source>
        <dbReference type="ARBA" id="ARBA00023136"/>
    </source>
</evidence>
<dbReference type="GO" id="GO:0005886">
    <property type="term" value="C:plasma membrane"/>
    <property type="evidence" value="ECO:0007669"/>
    <property type="project" value="TreeGrafter"/>
</dbReference>